<dbReference type="EMBL" id="LGCK01000004">
    <property type="protein sequence ID" value="KPL74002.1"/>
    <property type="molecule type" value="Genomic_DNA"/>
</dbReference>
<dbReference type="InterPro" id="IPR001233">
    <property type="entry name" value="RtcB"/>
</dbReference>
<dbReference type="PANTHER" id="PTHR43749:SF2">
    <property type="entry name" value="RNA-SPLICING LIGASE RTCB"/>
    <property type="match status" value="1"/>
</dbReference>
<keyword evidence="6 10" id="KW-0342">GTP-binding</keyword>
<organism evidence="12 13">
    <name type="scientific">Leptolinea tardivitalis</name>
    <dbReference type="NCBI Taxonomy" id="229920"/>
    <lineage>
        <taxon>Bacteria</taxon>
        <taxon>Bacillati</taxon>
        <taxon>Chloroflexota</taxon>
        <taxon>Anaerolineae</taxon>
        <taxon>Anaerolineales</taxon>
        <taxon>Anaerolineaceae</taxon>
        <taxon>Leptolinea</taxon>
    </lineage>
</organism>
<gene>
    <name evidence="12" type="ORF">ADM99_01825</name>
</gene>
<evidence type="ECO:0000313" key="12">
    <source>
        <dbReference type="EMBL" id="KPL74002.1"/>
    </source>
</evidence>
<keyword evidence="2" id="KW-0436">Ligase</keyword>
<dbReference type="GO" id="GO:0006281">
    <property type="term" value="P:DNA repair"/>
    <property type="evidence" value="ECO:0007669"/>
    <property type="project" value="TreeGrafter"/>
</dbReference>
<keyword evidence="5" id="KW-0692">RNA repair</keyword>
<feature type="binding site" evidence="10">
    <location>
        <position position="379"/>
    </location>
    <ligand>
        <name>GMP</name>
        <dbReference type="ChEBI" id="CHEBI:58115"/>
    </ligand>
</feature>
<dbReference type="GO" id="GO:0006396">
    <property type="term" value="P:RNA processing"/>
    <property type="evidence" value="ECO:0007669"/>
    <property type="project" value="InterPro"/>
</dbReference>
<feature type="binding site" evidence="11">
    <location>
        <position position="163"/>
    </location>
    <ligand>
        <name>Mn(2+)</name>
        <dbReference type="ChEBI" id="CHEBI:29035"/>
        <label>2</label>
    </ligand>
</feature>
<dbReference type="AlphaFoldDB" id="A0A0N8GM11"/>
<evidence type="ECO:0000256" key="7">
    <source>
        <dbReference type="ARBA" id="ARBA00023211"/>
    </source>
</evidence>
<feature type="binding site" evidence="10">
    <location>
        <begin position="252"/>
        <end position="253"/>
    </location>
    <ligand>
        <name>GMP</name>
        <dbReference type="ChEBI" id="CHEBI:58115"/>
    </ligand>
</feature>
<dbReference type="InterPro" id="IPR052915">
    <property type="entry name" value="RtcB-like"/>
</dbReference>
<dbReference type="EC" id="6.5.1.8" evidence="1"/>
<evidence type="ECO:0000256" key="3">
    <source>
        <dbReference type="ARBA" id="ARBA00022723"/>
    </source>
</evidence>
<keyword evidence="4 10" id="KW-0547">Nucleotide-binding</keyword>
<dbReference type="GO" id="GO:0003909">
    <property type="term" value="F:DNA ligase activity"/>
    <property type="evidence" value="ECO:0007669"/>
    <property type="project" value="TreeGrafter"/>
</dbReference>
<dbReference type="Gene3D" id="3.90.1860.10">
    <property type="entry name" value="tRNA-splicing ligase RtcB"/>
    <property type="match status" value="1"/>
</dbReference>
<feature type="binding site" evidence="10">
    <location>
        <begin position="308"/>
        <end position="311"/>
    </location>
    <ligand>
        <name>GMP</name>
        <dbReference type="ChEBI" id="CHEBI:58115"/>
    </ligand>
</feature>
<dbReference type="GO" id="GO:0005525">
    <property type="term" value="F:GTP binding"/>
    <property type="evidence" value="ECO:0007669"/>
    <property type="project" value="UniProtKB-KW"/>
</dbReference>
<feature type="binding site" evidence="10">
    <location>
        <position position="291"/>
    </location>
    <ligand>
        <name>GMP</name>
        <dbReference type="ChEBI" id="CHEBI:58115"/>
    </ligand>
</feature>
<dbReference type="GO" id="GO:0042245">
    <property type="term" value="P:RNA repair"/>
    <property type="evidence" value="ECO:0007669"/>
    <property type="project" value="UniProtKB-KW"/>
</dbReference>
<feature type="binding site" evidence="10">
    <location>
        <begin position="284"/>
        <end position="287"/>
    </location>
    <ligand>
        <name>GMP</name>
        <dbReference type="ChEBI" id="CHEBI:58115"/>
    </ligand>
</feature>
<dbReference type="PATRIC" id="fig|229920.5.peg.3280"/>
<dbReference type="RefSeq" id="WP_062422965.1">
    <property type="nucleotide sequence ID" value="NZ_BBYA01000012.1"/>
</dbReference>
<sequence>MQIITSERIPIKLWASDIDAAALQQARNLANLPFAFRWVAVMPDAHTGYGMPIGGVLATDGMVIPNAVGVDIGCGMAAVRTSLTRISIDELQEILTIIRSEVPVGFKHHPHPQPWDGFDRAPDIPIIQQELYSARHQLGTLGGGNHFIEIQQGDDGFIWLMIHSGSRNFGLKTASEYHRLARNLCARGRVNLPDPDLSFLPVDSSDGREYLKAMNYCLDFARANRALMVERCLGAITAVTGGTGTQSVNIHHNYAAVETHFGHEVLVHRKGATSARKGQAGIIPGSMGSSSYITEGLGCEESFTSSSHGAGRRMGRNEASRKLDLEREQQKMKGIIHGLRSKHDLDEAPGAYKDIDEVMAQQKDLVKIVVKLRPLAVIKG</sequence>
<feature type="binding site" evidence="11">
    <location>
        <position position="146"/>
    </location>
    <ligand>
        <name>Mn(2+)</name>
        <dbReference type="ChEBI" id="CHEBI:29035"/>
        <label>1</label>
    </ligand>
</feature>
<dbReference type="SUPFAM" id="SSF103365">
    <property type="entry name" value="Hypothetical protein PH1602"/>
    <property type="match status" value="1"/>
</dbReference>
<keyword evidence="13" id="KW-1185">Reference proteome</keyword>
<protein>
    <recommendedName>
        <fullName evidence="1">3'-phosphate/5'-hydroxy nucleic acid ligase</fullName>
        <ecNumber evidence="1">6.5.1.8</ecNumber>
    </recommendedName>
</protein>
<evidence type="ECO:0000256" key="10">
    <source>
        <dbReference type="PIRSR" id="PIRSR601233-2"/>
    </source>
</evidence>
<evidence type="ECO:0000256" key="1">
    <source>
        <dbReference type="ARBA" id="ARBA00012726"/>
    </source>
</evidence>
<evidence type="ECO:0000256" key="4">
    <source>
        <dbReference type="ARBA" id="ARBA00022741"/>
    </source>
</evidence>
<evidence type="ECO:0000256" key="8">
    <source>
        <dbReference type="ARBA" id="ARBA00047746"/>
    </source>
</evidence>
<keyword evidence="3 11" id="KW-0479">Metal-binding</keyword>
<dbReference type="Proteomes" id="UP000050430">
    <property type="component" value="Unassembled WGS sequence"/>
</dbReference>
<dbReference type="STRING" id="229920.ADM99_01825"/>
<evidence type="ECO:0000256" key="9">
    <source>
        <dbReference type="PIRSR" id="PIRSR601233-1"/>
    </source>
</evidence>
<dbReference type="InterPro" id="IPR036025">
    <property type="entry name" value="RtcB-like_sf"/>
</dbReference>
<evidence type="ECO:0000256" key="11">
    <source>
        <dbReference type="PIRSR" id="PIRSR601233-3"/>
    </source>
</evidence>
<name>A0A0N8GM11_9CHLR</name>
<feature type="active site" description="GMP-histidine intermediate" evidence="9">
    <location>
        <position position="308"/>
    </location>
</feature>
<feature type="binding site" evidence="11">
    <location>
        <position position="252"/>
    </location>
    <ligand>
        <name>Mn(2+)</name>
        <dbReference type="ChEBI" id="CHEBI:29035"/>
        <label>2</label>
    </ligand>
</feature>
<evidence type="ECO:0000256" key="6">
    <source>
        <dbReference type="ARBA" id="ARBA00023134"/>
    </source>
</evidence>
<feature type="binding site" evidence="11">
    <location>
        <position position="71"/>
    </location>
    <ligand>
        <name>Mn(2+)</name>
        <dbReference type="ChEBI" id="CHEBI:29035"/>
        <label>1</label>
    </ligand>
</feature>
<dbReference type="Pfam" id="PF01139">
    <property type="entry name" value="RtcB"/>
    <property type="match status" value="2"/>
</dbReference>
<reference evidence="12 13" key="1">
    <citation type="submission" date="2015-07" db="EMBL/GenBank/DDBJ databases">
        <title>Genome sequence of Leptolinea tardivitalis DSM 16556.</title>
        <authorList>
            <person name="Hemp J."/>
            <person name="Ward L.M."/>
            <person name="Pace L.A."/>
            <person name="Fischer W.W."/>
        </authorList>
    </citation>
    <scope>NUCLEOTIDE SEQUENCE [LARGE SCALE GENOMIC DNA]</scope>
    <source>
        <strain evidence="12 13">YMTK-2</strain>
    </source>
</reference>
<comment type="cofactor">
    <cofactor evidence="11">
        <name>Mn(2+)</name>
        <dbReference type="ChEBI" id="CHEBI:29035"/>
    </cofactor>
    <text evidence="11">Binds 2 manganese ions per subunit.</text>
</comment>
<evidence type="ECO:0000256" key="5">
    <source>
        <dbReference type="ARBA" id="ARBA00022800"/>
    </source>
</evidence>
<evidence type="ECO:0000256" key="2">
    <source>
        <dbReference type="ARBA" id="ARBA00022598"/>
    </source>
</evidence>
<comment type="catalytic activity">
    <reaction evidence="8">
        <text>a 3'-end 3'-phospho-ribonucleotide-RNA + a 5'-end dephospho-ribonucleoside-RNA + GTP = a ribonucleotidyl-ribonucleotide-RNA + GMP + diphosphate</text>
        <dbReference type="Rhea" id="RHEA:68076"/>
        <dbReference type="Rhea" id="RHEA-COMP:10463"/>
        <dbReference type="Rhea" id="RHEA-COMP:13936"/>
        <dbReference type="Rhea" id="RHEA-COMP:17355"/>
        <dbReference type="ChEBI" id="CHEBI:33019"/>
        <dbReference type="ChEBI" id="CHEBI:37565"/>
        <dbReference type="ChEBI" id="CHEBI:58115"/>
        <dbReference type="ChEBI" id="CHEBI:83062"/>
        <dbReference type="ChEBI" id="CHEBI:138284"/>
        <dbReference type="ChEBI" id="CHEBI:173118"/>
        <dbReference type="EC" id="6.5.1.8"/>
    </reaction>
</comment>
<dbReference type="PANTHER" id="PTHR43749">
    <property type="entry name" value="RNA-SPLICING LIGASE RTCB"/>
    <property type="match status" value="1"/>
</dbReference>
<evidence type="ECO:0000313" key="13">
    <source>
        <dbReference type="Proteomes" id="UP000050430"/>
    </source>
</evidence>
<dbReference type="OrthoDB" id="9802323at2"/>
<accession>A0A0N8GM11</accession>
<dbReference type="GO" id="GO:0170057">
    <property type="term" value="F:RNA ligase (GTP) activity"/>
    <property type="evidence" value="ECO:0007669"/>
    <property type="project" value="UniProtKB-EC"/>
</dbReference>
<comment type="caution">
    <text evidence="12">The sequence shown here is derived from an EMBL/GenBank/DDBJ whole genome shotgun (WGS) entry which is preliminary data.</text>
</comment>
<feature type="binding site" evidence="10">
    <location>
        <begin position="145"/>
        <end position="149"/>
    </location>
    <ligand>
        <name>GMP</name>
        <dbReference type="ChEBI" id="CHEBI:58115"/>
    </ligand>
</feature>
<keyword evidence="7 11" id="KW-0464">Manganese</keyword>
<proteinExistence type="predicted"/>
<dbReference type="GO" id="GO:0030145">
    <property type="term" value="F:manganese ion binding"/>
    <property type="evidence" value="ECO:0007669"/>
    <property type="project" value="TreeGrafter"/>
</dbReference>